<dbReference type="SUPFAM" id="SSF48371">
    <property type="entry name" value="ARM repeat"/>
    <property type="match status" value="1"/>
</dbReference>
<name>A0A2T3ADZ9_9PEZI</name>
<evidence type="ECO:0000313" key="8">
    <source>
        <dbReference type="EMBL" id="PSR93846.1"/>
    </source>
</evidence>
<dbReference type="PANTHER" id="PTHR16056">
    <property type="entry name" value="REGULATOR OF MICROTUBULE DYNAMICS PROTEIN"/>
    <property type="match status" value="1"/>
</dbReference>
<dbReference type="InterPro" id="IPR024679">
    <property type="entry name" value="Ipi1_N"/>
</dbReference>
<proteinExistence type="inferred from homology"/>
<feature type="compositionally biased region" description="Basic residues" evidence="6">
    <location>
        <begin position="18"/>
        <end position="27"/>
    </location>
</feature>
<dbReference type="OrthoDB" id="361362at2759"/>
<keyword evidence="5" id="KW-0690">Ribosome biogenesis</keyword>
<comment type="subcellular location">
    <subcellularLocation>
        <location evidence="2 5">Nucleus</location>
    </subcellularLocation>
</comment>
<protein>
    <recommendedName>
        <fullName evidence="5">Pre-rRNA-processing protein</fullName>
    </recommendedName>
</protein>
<dbReference type="InterPro" id="IPR016024">
    <property type="entry name" value="ARM-type_fold"/>
</dbReference>
<evidence type="ECO:0000256" key="4">
    <source>
        <dbReference type="ARBA" id="ARBA00023242"/>
    </source>
</evidence>
<evidence type="ECO:0000256" key="3">
    <source>
        <dbReference type="ARBA" id="ARBA00006427"/>
    </source>
</evidence>
<sequence length="313" mass="34730">MGSSTKKKKEKKKDFQKPKLKVGKTKPKASNFTDTSFQSKARTDKQRREALAHLVSQVTSTPPNNPVGTYALLDKLLPLITDTSSSVRTTLLRLFEALPKAEVSPHADKVAKWVRLGMLHLSAEVRHDALKFMEWLLNAAGEPLLECAGGWTKMLDAFAAMMGWRNTTANAKTGADKSWSTAPKTTFGADKGGSSYATQITVLTRFLELGLKQPPPMDALTDKEYWEHVYGLPNGPNPFSYLSLFGPQHDGEICADVEERQQALWPWMDTFQRKAGEARHEGGPAGRAAGELLNVIEEGMEGYEHVVIEEMIW</sequence>
<comment type="function">
    <text evidence="1 5">Component of the RIX1 complex required for processing of ITS2 sequences from 35S pre-rRNA.</text>
</comment>
<dbReference type="EMBL" id="KZ678404">
    <property type="protein sequence ID" value="PSR93846.1"/>
    <property type="molecule type" value="Genomic_DNA"/>
</dbReference>
<gene>
    <name evidence="8" type="ORF">BD289DRAFT_451662</name>
</gene>
<feature type="compositionally biased region" description="Polar residues" evidence="6">
    <location>
        <begin position="30"/>
        <end position="40"/>
    </location>
</feature>
<dbReference type="AlphaFoldDB" id="A0A2T3ADZ9"/>
<dbReference type="GO" id="GO:0005634">
    <property type="term" value="C:nucleus"/>
    <property type="evidence" value="ECO:0007669"/>
    <property type="project" value="UniProtKB-SubCell"/>
</dbReference>
<evidence type="ECO:0000256" key="5">
    <source>
        <dbReference type="RuleBase" id="RU368021"/>
    </source>
</evidence>
<dbReference type="GO" id="GO:0006364">
    <property type="term" value="P:rRNA processing"/>
    <property type="evidence" value="ECO:0007669"/>
    <property type="project" value="UniProtKB-UniRule"/>
</dbReference>
<reference evidence="8 9" key="1">
    <citation type="journal article" date="2018" name="Mycol. Prog.">
        <title>Coniella lustricola, a new species from submerged detritus.</title>
        <authorList>
            <person name="Raudabaugh D.B."/>
            <person name="Iturriaga T."/>
            <person name="Carver A."/>
            <person name="Mondo S."/>
            <person name="Pangilinan J."/>
            <person name="Lipzen A."/>
            <person name="He G."/>
            <person name="Amirebrahimi M."/>
            <person name="Grigoriev I.V."/>
            <person name="Miller A.N."/>
        </authorList>
    </citation>
    <scope>NUCLEOTIDE SEQUENCE [LARGE SCALE GENOMIC DNA]</scope>
    <source>
        <strain evidence="8 9">B22-T-1</strain>
    </source>
</reference>
<accession>A0A2T3ADZ9</accession>
<feature type="compositionally biased region" description="Basic residues" evidence="6">
    <location>
        <begin position="1"/>
        <end position="11"/>
    </location>
</feature>
<dbReference type="STRING" id="2025994.A0A2T3ADZ9"/>
<keyword evidence="9" id="KW-1185">Reference proteome</keyword>
<feature type="domain" description="Pre-rRNA-processing protein Ipi1 N-terminal" evidence="7">
    <location>
        <begin position="102"/>
        <end position="207"/>
    </location>
</feature>
<dbReference type="Proteomes" id="UP000241462">
    <property type="component" value="Unassembled WGS sequence"/>
</dbReference>
<evidence type="ECO:0000256" key="2">
    <source>
        <dbReference type="ARBA" id="ARBA00004123"/>
    </source>
</evidence>
<dbReference type="PANTHER" id="PTHR16056:SF2">
    <property type="entry name" value="TESTIS-EXPRESSED PROTEIN 10"/>
    <property type="match status" value="1"/>
</dbReference>
<dbReference type="FunCoup" id="A0A2T3ADZ9">
    <property type="interactions" value="221"/>
</dbReference>
<evidence type="ECO:0000256" key="1">
    <source>
        <dbReference type="ARBA" id="ARBA00002355"/>
    </source>
</evidence>
<organism evidence="8 9">
    <name type="scientific">Coniella lustricola</name>
    <dbReference type="NCBI Taxonomy" id="2025994"/>
    <lineage>
        <taxon>Eukaryota</taxon>
        <taxon>Fungi</taxon>
        <taxon>Dikarya</taxon>
        <taxon>Ascomycota</taxon>
        <taxon>Pezizomycotina</taxon>
        <taxon>Sordariomycetes</taxon>
        <taxon>Sordariomycetidae</taxon>
        <taxon>Diaporthales</taxon>
        <taxon>Schizoparmaceae</taxon>
        <taxon>Coniella</taxon>
    </lineage>
</organism>
<comment type="subunit">
    <text evidence="5">Component of the RIX1 complex.</text>
</comment>
<keyword evidence="5" id="KW-0698">rRNA processing</keyword>
<dbReference type="GO" id="GO:0120330">
    <property type="term" value="C:rixosome complex"/>
    <property type="evidence" value="ECO:0007669"/>
    <property type="project" value="UniProtKB-UniRule"/>
</dbReference>
<feature type="region of interest" description="Disordered" evidence="6">
    <location>
        <begin position="1"/>
        <end position="45"/>
    </location>
</feature>
<dbReference type="InParanoid" id="A0A2T3ADZ9"/>
<keyword evidence="4 5" id="KW-0539">Nucleus</keyword>
<comment type="similarity">
    <text evidence="3 5">Belongs to the IPI1/TEX10 family.</text>
</comment>
<dbReference type="Pfam" id="PF12333">
    <property type="entry name" value="Ipi1_N"/>
    <property type="match status" value="1"/>
</dbReference>
<evidence type="ECO:0000313" key="9">
    <source>
        <dbReference type="Proteomes" id="UP000241462"/>
    </source>
</evidence>
<evidence type="ECO:0000259" key="7">
    <source>
        <dbReference type="Pfam" id="PF12333"/>
    </source>
</evidence>
<evidence type="ECO:0000256" key="6">
    <source>
        <dbReference type="SAM" id="MobiDB-lite"/>
    </source>
</evidence>